<dbReference type="GO" id="GO:0005737">
    <property type="term" value="C:cytoplasm"/>
    <property type="evidence" value="ECO:0007669"/>
    <property type="project" value="TreeGrafter"/>
</dbReference>
<keyword evidence="5" id="KW-1015">Disulfide bond</keyword>
<evidence type="ECO:0000256" key="4">
    <source>
        <dbReference type="ARBA" id="ARBA00023014"/>
    </source>
</evidence>
<comment type="caution">
    <text evidence="7">The sequence shown here is derived from an EMBL/GenBank/DDBJ whole genome shotgun (WGS) entry which is preliminary data.</text>
</comment>
<keyword evidence="1" id="KW-0001">2Fe-2S</keyword>
<dbReference type="Pfam" id="PF00355">
    <property type="entry name" value="Rieske"/>
    <property type="match status" value="1"/>
</dbReference>
<dbReference type="GO" id="GO:0016705">
    <property type="term" value="F:oxidoreductase activity, acting on paired donors, with incorporation or reduction of molecular oxygen"/>
    <property type="evidence" value="ECO:0007669"/>
    <property type="project" value="UniProtKB-ARBA"/>
</dbReference>
<proteinExistence type="predicted"/>
<keyword evidence="4" id="KW-0411">Iron-sulfur</keyword>
<dbReference type="GO" id="GO:0051537">
    <property type="term" value="F:2 iron, 2 sulfur cluster binding"/>
    <property type="evidence" value="ECO:0007669"/>
    <property type="project" value="UniProtKB-KW"/>
</dbReference>
<evidence type="ECO:0000256" key="3">
    <source>
        <dbReference type="ARBA" id="ARBA00023004"/>
    </source>
</evidence>
<evidence type="ECO:0000313" key="7">
    <source>
        <dbReference type="EMBL" id="HJC42817.1"/>
    </source>
</evidence>
<organism evidence="7 8">
    <name type="scientific">Candidatus Mediterraneibacter gallistercoris</name>
    <dbReference type="NCBI Taxonomy" id="2838671"/>
    <lineage>
        <taxon>Bacteria</taxon>
        <taxon>Bacillati</taxon>
        <taxon>Bacillota</taxon>
        <taxon>Clostridia</taxon>
        <taxon>Lachnospirales</taxon>
        <taxon>Lachnospiraceae</taxon>
        <taxon>Mediterraneibacter</taxon>
    </lineage>
</organism>
<dbReference type="InterPro" id="IPR005805">
    <property type="entry name" value="Rieske_Fe-S_prot_C"/>
</dbReference>
<evidence type="ECO:0000313" key="8">
    <source>
        <dbReference type="Proteomes" id="UP000823895"/>
    </source>
</evidence>
<dbReference type="Gene3D" id="2.102.10.10">
    <property type="entry name" value="Rieske [2Fe-2S] iron-sulphur domain"/>
    <property type="match status" value="1"/>
</dbReference>
<evidence type="ECO:0000256" key="5">
    <source>
        <dbReference type="ARBA" id="ARBA00023157"/>
    </source>
</evidence>
<name>A0A9D2P3B5_9FIRM</name>
<dbReference type="Proteomes" id="UP000823895">
    <property type="component" value="Unassembled WGS sequence"/>
</dbReference>
<evidence type="ECO:0000259" key="6">
    <source>
        <dbReference type="PROSITE" id="PS51296"/>
    </source>
</evidence>
<dbReference type="PANTHER" id="PTHR13847">
    <property type="entry name" value="SARCOSINE DEHYDROGENASE-RELATED"/>
    <property type="match status" value="1"/>
</dbReference>
<evidence type="ECO:0000256" key="2">
    <source>
        <dbReference type="ARBA" id="ARBA00022723"/>
    </source>
</evidence>
<dbReference type="InterPro" id="IPR017941">
    <property type="entry name" value="Rieske_2Fe-2S"/>
</dbReference>
<reference evidence="7" key="2">
    <citation type="submission" date="2021-04" db="EMBL/GenBank/DDBJ databases">
        <authorList>
            <person name="Gilroy R."/>
        </authorList>
    </citation>
    <scope>NUCLEOTIDE SEQUENCE</scope>
    <source>
        <strain evidence="7">CHK165-2605</strain>
    </source>
</reference>
<dbReference type="PANTHER" id="PTHR13847:SF274">
    <property type="entry name" value="RIESKE 2FE-2S IRON-SULFUR PROTEIN YHFW-RELATED"/>
    <property type="match status" value="1"/>
</dbReference>
<keyword evidence="3" id="KW-0408">Iron</keyword>
<dbReference type="InterPro" id="IPR036188">
    <property type="entry name" value="FAD/NAD-bd_sf"/>
</dbReference>
<protein>
    <submittedName>
        <fullName evidence="7">FAD-dependent oxidoreductase</fullName>
    </submittedName>
</protein>
<dbReference type="GO" id="GO:0016020">
    <property type="term" value="C:membrane"/>
    <property type="evidence" value="ECO:0007669"/>
    <property type="project" value="InterPro"/>
</dbReference>
<dbReference type="InterPro" id="IPR036922">
    <property type="entry name" value="Rieske_2Fe-2S_sf"/>
</dbReference>
<dbReference type="Gene3D" id="3.50.50.60">
    <property type="entry name" value="FAD/NAD(P)-binding domain"/>
    <property type="match status" value="1"/>
</dbReference>
<keyword evidence="2" id="KW-0479">Metal-binding</keyword>
<dbReference type="SUPFAM" id="SSF50022">
    <property type="entry name" value="ISP domain"/>
    <property type="match status" value="1"/>
</dbReference>
<dbReference type="Pfam" id="PF01266">
    <property type="entry name" value="DAO"/>
    <property type="match status" value="1"/>
</dbReference>
<dbReference type="AlphaFoldDB" id="A0A9D2P3B5"/>
<dbReference type="Gene3D" id="3.30.9.10">
    <property type="entry name" value="D-Amino Acid Oxidase, subunit A, domain 2"/>
    <property type="match status" value="1"/>
</dbReference>
<evidence type="ECO:0000256" key="1">
    <source>
        <dbReference type="ARBA" id="ARBA00022714"/>
    </source>
</evidence>
<dbReference type="SUPFAM" id="SSF51971">
    <property type="entry name" value="Nucleotide-binding domain"/>
    <property type="match status" value="1"/>
</dbReference>
<dbReference type="GO" id="GO:0004497">
    <property type="term" value="F:monooxygenase activity"/>
    <property type="evidence" value="ECO:0007669"/>
    <property type="project" value="UniProtKB-ARBA"/>
</dbReference>
<feature type="domain" description="Rieske" evidence="6">
    <location>
        <begin position="394"/>
        <end position="477"/>
    </location>
</feature>
<accession>A0A9D2P3B5</accession>
<dbReference type="PRINTS" id="PR00162">
    <property type="entry name" value="RIESKE"/>
</dbReference>
<dbReference type="PROSITE" id="PS51296">
    <property type="entry name" value="RIESKE"/>
    <property type="match status" value="1"/>
</dbReference>
<sequence>MESIWSKTSDRVKRPPLNSDIHADVAVIGGGMAGILTAYQLEKAGVHTVVLETDRIGGGQTQNTTAKITSQHGMFCHAFIEKKGEDAAEKYVQANQAAVAEYKRIVREEKVDCNLTETDAYVYSTDGEKLRMETEAARKLGINASFEPQIEIPVLCAGAVHFLNQAQFHPLKFIEALSNRLTVYEDTPVTEVKGNLIKTSCGSVKAEKIVFATHFPFVNFPGMYFARRHQERSYVLALEGAGTLNGMYIGDGKDTLSFRQYDKYILFGGQGHRTGENREGGCYERLEASAEQLYPGSSVAARWSAQDCMTADGIPFIGQYAADRPDWYVATGFQKWGMSSSMVSAMLLRDMICGKENPYAEVFAPSRFSTEELPQIIKDSGKAVKGLTKRFFHLPDKAVNALERGHGAVVDTPQGKAGVYKTEDERIFQVDIVCPHMGCELTWNPDELSWDCPCHGSRFDYEGNLLDGPAQEGIHEE</sequence>
<dbReference type="EMBL" id="DWWI01000081">
    <property type="protein sequence ID" value="HJC42817.1"/>
    <property type="molecule type" value="Genomic_DNA"/>
</dbReference>
<dbReference type="GO" id="GO:0046872">
    <property type="term" value="F:metal ion binding"/>
    <property type="evidence" value="ECO:0007669"/>
    <property type="project" value="UniProtKB-KW"/>
</dbReference>
<reference evidence="7" key="1">
    <citation type="journal article" date="2021" name="PeerJ">
        <title>Extensive microbial diversity within the chicken gut microbiome revealed by metagenomics and culture.</title>
        <authorList>
            <person name="Gilroy R."/>
            <person name="Ravi A."/>
            <person name="Getino M."/>
            <person name="Pursley I."/>
            <person name="Horton D.L."/>
            <person name="Alikhan N.F."/>
            <person name="Baker D."/>
            <person name="Gharbi K."/>
            <person name="Hall N."/>
            <person name="Watson M."/>
            <person name="Adriaenssens E.M."/>
            <person name="Foster-Nyarko E."/>
            <person name="Jarju S."/>
            <person name="Secka A."/>
            <person name="Antonio M."/>
            <person name="Oren A."/>
            <person name="Chaudhuri R.R."/>
            <person name="La Ragione R."/>
            <person name="Hildebrand F."/>
            <person name="Pallen M.J."/>
        </authorList>
    </citation>
    <scope>NUCLEOTIDE SEQUENCE</scope>
    <source>
        <strain evidence="7">CHK165-2605</strain>
    </source>
</reference>
<dbReference type="InterPro" id="IPR006076">
    <property type="entry name" value="FAD-dep_OxRdtase"/>
</dbReference>
<gene>
    <name evidence="7" type="ORF">H9756_03920</name>
</gene>